<dbReference type="PRINTS" id="PR00377">
    <property type="entry name" value="IMPHPHTASES"/>
</dbReference>
<reference evidence="10 11" key="1">
    <citation type="submission" date="2024-10" db="EMBL/GenBank/DDBJ databases">
        <authorList>
            <person name="Kim D."/>
        </authorList>
    </citation>
    <scope>NUCLEOTIDE SEQUENCE [LARGE SCALE GENOMIC DNA]</scope>
    <source>
        <strain evidence="10">Taebaek</strain>
    </source>
</reference>
<keyword evidence="6 9" id="KW-0378">Hydrolase</keyword>
<comment type="cofactor">
    <cofactor evidence="2 8 9">
        <name>Mg(2+)</name>
        <dbReference type="ChEBI" id="CHEBI:18420"/>
    </cofactor>
</comment>
<evidence type="ECO:0000256" key="6">
    <source>
        <dbReference type="ARBA" id="ARBA00022801"/>
    </source>
</evidence>
<dbReference type="Pfam" id="PF00459">
    <property type="entry name" value="Inositol_P"/>
    <property type="match status" value="1"/>
</dbReference>
<sequence>MATPTQIELYFNVALSLVKKAGNLAKNAYAQPLGVVKTKSSPTDFVTETDQAVEKLLISGLSERFPDHKFIGEENVAAGNTYELTDAPTWIIDPIDGTTNFVHRIPFIGICVGLAINKSLCAGIVFNPITDELYTAIEGKGALKNGFPISVSSAKALDQSVICQTFGQHNIKEKGEKWLDNAFGNLRSAVLSGTHGHRSFGSAAINMMFLAQGSLDAYVEYGIHSWDMAAAVVIVKEAGGTVTDPTGAEFDLMSRKVLCASTSQLAQQISKVLTHVDFEKEA</sequence>
<dbReference type="FunFam" id="3.30.540.10:FF:000004">
    <property type="entry name" value="Inositol-1-monophosphatase"/>
    <property type="match status" value="1"/>
</dbReference>
<dbReference type="PANTHER" id="PTHR20854:SF4">
    <property type="entry name" value="INOSITOL-1-MONOPHOSPHATASE-RELATED"/>
    <property type="match status" value="1"/>
</dbReference>
<dbReference type="GO" id="GO:0052834">
    <property type="term" value="F:inositol monophosphate phosphatase activity"/>
    <property type="evidence" value="ECO:0007669"/>
    <property type="project" value="UniProtKB-EC"/>
</dbReference>
<accession>A0ABD2IN85</accession>
<keyword evidence="5 8" id="KW-0479">Metal-binding</keyword>
<feature type="binding site" evidence="8">
    <location>
        <position position="93"/>
    </location>
    <ligand>
        <name>Mg(2+)</name>
        <dbReference type="ChEBI" id="CHEBI:18420"/>
        <label>2</label>
    </ligand>
</feature>
<evidence type="ECO:0000256" key="8">
    <source>
        <dbReference type="PIRSR" id="PIRSR600760-2"/>
    </source>
</evidence>
<feature type="binding site" evidence="8">
    <location>
        <position position="227"/>
    </location>
    <ligand>
        <name>Mg(2+)</name>
        <dbReference type="ChEBI" id="CHEBI:18420"/>
        <label>1</label>
        <note>catalytic</note>
    </ligand>
</feature>
<dbReference type="Proteomes" id="UP001620645">
    <property type="component" value="Unassembled WGS sequence"/>
</dbReference>
<dbReference type="Gene3D" id="3.30.540.10">
    <property type="entry name" value="Fructose-1,6-Bisphosphatase, subunit A, domain 1"/>
    <property type="match status" value="1"/>
</dbReference>
<feature type="binding site" evidence="8">
    <location>
        <position position="96"/>
    </location>
    <ligand>
        <name>Mg(2+)</name>
        <dbReference type="ChEBI" id="CHEBI:18420"/>
        <label>1</label>
        <note>catalytic</note>
    </ligand>
</feature>
<dbReference type="InterPro" id="IPR033942">
    <property type="entry name" value="IMPase"/>
</dbReference>
<dbReference type="PRINTS" id="PR00378">
    <property type="entry name" value="LIIMPHPHTASE"/>
</dbReference>
<dbReference type="CDD" id="cd01639">
    <property type="entry name" value="IMPase"/>
    <property type="match status" value="1"/>
</dbReference>
<dbReference type="PANTHER" id="PTHR20854">
    <property type="entry name" value="INOSITOL MONOPHOSPHATASE"/>
    <property type="match status" value="1"/>
</dbReference>
<dbReference type="EC" id="3.1.3.25" evidence="9"/>
<evidence type="ECO:0000313" key="11">
    <source>
        <dbReference type="Proteomes" id="UP001620645"/>
    </source>
</evidence>
<evidence type="ECO:0000256" key="5">
    <source>
        <dbReference type="ARBA" id="ARBA00022723"/>
    </source>
</evidence>
<evidence type="ECO:0000256" key="7">
    <source>
        <dbReference type="ARBA" id="ARBA00022842"/>
    </source>
</evidence>
<dbReference type="AlphaFoldDB" id="A0ABD2IN85"/>
<evidence type="ECO:0000313" key="10">
    <source>
        <dbReference type="EMBL" id="KAL3078941.1"/>
    </source>
</evidence>
<evidence type="ECO:0000256" key="2">
    <source>
        <dbReference type="ARBA" id="ARBA00001946"/>
    </source>
</evidence>
<dbReference type="GO" id="GO:0046872">
    <property type="term" value="F:metal ion binding"/>
    <property type="evidence" value="ECO:0007669"/>
    <property type="project" value="UniProtKB-KW"/>
</dbReference>
<dbReference type="InterPro" id="IPR000760">
    <property type="entry name" value="Inositol_monophosphatase-like"/>
</dbReference>
<comment type="similarity">
    <text evidence="4 9">Belongs to the inositol monophosphatase superfamily.</text>
</comment>
<organism evidence="10 11">
    <name type="scientific">Heterodera schachtii</name>
    <name type="common">Sugarbeet cyst nematode worm</name>
    <name type="synonym">Tylenchus schachtii</name>
    <dbReference type="NCBI Taxonomy" id="97005"/>
    <lineage>
        <taxon>Eukaryota</taxon>
        <taxon>Metazoa</taxon>
        <taxon>Ecdysozoa</taxon>
        <taxon>Nematoda</taxon>
        <taxon>Chromadorea</taxon>
        <taxon>Rhabditida</taxon>
        <taxon>Tylenchina</taxon>
        <taxon>Tylenchomorpha</taxon>
        <taxon>Tylenchoidea</taxon>
        <taxon>Heteroderidae</taxon>
        <taxon>Heteroderinae</taxon>
        <taxon>Heterodera</taxon>
    </lineage>
</organism>
<dbReference type="InterPro" id="IPR020583">
    <property type="entry name" value="Inositol_monoP_metal-BS"/>
</dbReference>
<evidence type="ECO:0000256" key="3">
    <source>
        <dbReference type="ARBA" id="ARBA00005152"/>
    </source>
</evidence>
<dbReference type="PROSITE" id="PS00629">
    <property type="entry name" value="IMP_1"/>
    <property type="match status" value="1"/>
</dbReference>
<comment type="pathway">
    <text evidence="3 9">Polyol metabolism; myo-inositol biosynthesis; myo-inositol from D-glucose 6-phosphate: step 2/2.</text>
</comment>
<protein>
    <recommendedName>
        <fullName evidence="9">Inositol-1-monophosphatase</fullName>
        <ecNumber evidence="9">3.1.3.25</ecNumber>
    </recommendedName>
</protein>
<feature type="binding site" evidence="8">
    <location>
        <position position="73"/>
    </location>
    <ligand>
        <name>Mg(2+)</name>
        <dbReference type="ChEBI" id="CHEBI:18420"/>
        <label>1</label>
        <note>catalytic</note>
    </ligand>
</feature>
<feature type="binding site" evidence="8">
    <location>
        <position position="95"/>
    </location>
    <ligand>
        <name>Mg(2+)</name>
        <dbReference type="ChEBI" id="CHEBI:18420"/>
        <label>1</label>
        <note>catalytic</note>
    </ligand>
</feature>
<dbReference type="InterPro" id="IPR020550">
    <property type="entry name" value="Inositol_monophosphatase_CS"/>
</dbReference>
<keyword evidence="7 8" id="KW-0460">Magnesium</keyword>
<evidence type="ECO:0000256" key="9">
    <source>
        <dbReference type="RuleBase" id="RU364068"/>
    </source>
</evidence>
<evidence type="ECO:0000256" key="4">
    <source>
        <dbReference type="ARBA" id="ARBA00009759"/>
    </source>
</evidence>
<dbReference type="SUPFAM" id="SSF56655">
    <property type="entry name" value="Carbohydrate phosphatase"/>
    <property type="match status" value="1"/>
</dbReference>
<name>A0ABD2IN85_HETSC</name>
<dbReference type="FunFam" id="3.40.190.80:FF:000002">
    <property type="entry name" value="Inositol-1-monophosphatase"/>
    <property type="match status" value="1"/>
</dbReference>
<evidence type="ECO:0000256" key="1">
    <source>
        <dbReference type="ARBA" id="ARBA00001033"/>
    </source>
</evidence>
<dbReference type="InterPro" id="IPR020552">
    <property type="entry name" value="Inositol_monoPase_Li-sen"/>
</dbReference>
<comment type="catalytic activity">
    <reaction evidence="1 9">
        <text>a myo-inositol phosphate + H2O = myo-inositol + phosphate</text>
        <dbReference type="Rhea" id="RHEA:24056"/>
        <dbReference type="ChEBI" id="CHEBI:15377"/>
        <dbReference type="ChEBI" id="CHEBI:17268"/>
        <dbReference type="ChEBI" id="CHEBI:43474"/>
        <dbReference type="ChEBI" id="CHEBI:84139"/>
        <dbReference type="EC" id="3.1.3.25"/>
    </reaction>
</comment>
<dbReference type="Gene3D" id="3.40.190.80">
    <property type="match status" value="1"/>
</dbReference>
<dbReference type="PROSITE" id="PS00630">
    <property type="entry name" value="IMP_2"/>
    <property type="match status" value="1"/>
</dbReference>
<comment type="caution">
    <text evidence="10">The sequence shown here is derived from an EMBL/GenBank/DDBJ whole genome shotgun (WGS) entry which is preliminary data.</text>
</comment>
<keyword evidence="11" id="KW-1185">Reference proteome</keyword>
<gene>
    <name evidence="10" type="ORF">niasHS_014723</name>
</gene>
<proteinExistence type="inferred from homology"/>
<dbReference type="EMBL" id="JBICCN010000309">
    <property type="protein sequence ID" value="KAL3078941.1"/>
    <property type="molecule type" value="Genomic_DNA"/>
</dbReference>